<evidence type="ECO:0000256" key="1">
    <source>
        <dbReference type="ARBA" id="ARBA00022527"/>
    </source>
</evidence>
<keyword evidence="4 9" id="KW-0418">Kinase</keyword>
<dbReference type="KEGG" id="abac:LuPra_02701"/>
<dbReference type="Gene3D" id="1.10.510.10">
    <property type="entry name" value="Transferase(Phosphotransferase) domain 1"/>
    <property type="match status" value="1"/>
</dbReference>
<dbReference type="GO" id="GO:0106310">
    <property type="term" value="F:protein serine kinase activity"/>
    <property type="evidence" value="ECO:0007669"/>
    <property type="project" value="RHEA"/>
</dbReference>
<dbReference type="PROSITE" id="PS00108">
    <property type="entry name" value="PROTEIN_KINASE_ST"/>
    <property type="match status" value="1"/>
</dbReference>
<keyword evidence="2 9" id="KW-0808">Transferase</keyword>
<evidence type="ECO:0000256" key="5">
    <source>
        <dbReference type="ARBA" id="ARBA00022840"/>
    </source>
</evidence>
<evidence type="ECO:0000256" key="6">
    <source>
        <dbReference type="ARBA" id="ARBA00047899"/>
    </source>
</evidence>
<keyword evidence="10" id="KW-1185">Reference proteome</keyword>
<dbReference type="PROSITE" id="PS50011">
    <property type="entry name" value="PROTEIN_KINASE_DOM"/>
    <property type="match status" value="1"/>
</dbReference>
<name>A0A143PNW6_LUTPR</name>
<comment type="catalytic activity">
    <reaction evidence="7">
        <text>L-seryl-[protein] + ATP = O-phospho-L-seryl-[protein] + ADP + H(+)</text>
        <dbReference type="Rhea" id="RHEA:17989"/>
        <dbReference type="Rhea" id="RHEA-COMP:9863"/>
        <dbReference type="Rhea" id="RHEA-COMP:11604"/>
        <dbReference type="ChEBI" id="CHEBI:15378"/>
        <dbReference type="ChEBI" id="CHEBI:29999"/>
        <dbReference type="ChEBI" id="CHEBI:30616"/>
        <dbReference type="ChEBI" id="CHEBI:83421"/>
        <dbReference type="ChEBI" id="CHEBI:456216"/>
        <dbReference type="EC" id="2.7.11.1"/>
    </reaction>
</comment>
<evidence type="ECO:0000256" key="4">
    <source>
        <dbReference type="ARBA" id="ARBA00022777"/>
    </source>
</evidence>
<dbReference type="GO" id="GO:0004674">
    <property type="term" value="F:protein serine/threonine kinase activity"/>
    <property type="evidence" value="ECO:0007669"/>
    <property type="project" value="UniProtKB-KW"/>
</dbReference>
<accession>A0A143PNW6</accession>
<dbReference type="InterPro" id="IPR011042">
    <property type="entry name" value="6-blade_b-propeller_TolB-like"/>
</dbReference>
<evidence type="ECO:0000313" key="10">
    <source>
        <dbReference type="Proteomes" id="UP000076079"/>
    </source>
</evidence>
<protein>
    <submittedName>
        <fullName evidence="9">Serine/threonine-protein kinase PrkC</fullName>
        <ecNumber evidence="9">2.7.11.1</ecNumber>
    </submittedName>
</protein>
<dbReference type="EC" id="2.7.11.1" evidence="9"/>
<feature type="domain" description="Protein kinase" evidence="8">
    <location>
        <begin position="90"/>
        <end position="360"/>
    </location>
</feature>
<keyword evidence="5" id="KW-0067">ATP-binding</keyword>
<comment type="catalytic activity">
    <reaction evidence="6">
        <text>L-threonyl-[protein] + ATP = O-phospho-L-threonyl-[protein] + ADP + H(+)</text>
        <dbReference type="Rhea" id="RHEA:46608"/>
        <dbReference type="Rhea" id="RHEA-COMP:11060"/>
        <dbReference type="Rhea" id="RHEA-COMP:11605"/>
        <dbReference type="ChEBI" id="CHEBI:15378"/>
        <dbReference type="ChEBI" id="CHEBI:30013"/>
        <dbReference type="ChEBI" id="CHEBI:30616"/>
        <dbReference type="ChEBI" id="CHEBI:61977"/>
        <dbReference type="ChEBI" id="CHEBI:456216"/>
        <dbReference type="EC" id="2.7.11.1"/>
    </reaction>
</comment>
<dbReference type="PANTHER" id="PTHR43289">
    <property type="entry name" value="MITOGEN-ACTIVATED PROTEIN KINASE KINASE KINASE 20-RELATED"/>
    <property type="match status" value="1"/>
</dbReference>
<dbReference type="InterPro" id="IPR000719">
    <property type="entry name" value="Prot_kinase_dom"/>
</dbReference>
<reference evidence="9 10" key="1">
    <citation type="journal article" date="2016" name="Genome Announc.">
        <title>First Complete Genome Sequence of a Subdivision 6 Acidobacterium Strain.</title>
        <authorList>
            <person name="Huang S."/>
            <person name="Vieira S."/>
            <person name="Bunk B."/>
            <person name="Riedel T."/>
            <person name="Sproer C."/>
            <person name="Overmann J."/>
        </authorList>
    </citation>
    <scope>NUCLEOTIDE SEQUENCE [LARGE SCALE GENOMIC DNA]</scope>
    <source>
        <strain evidence="10">DSM 100886 HEG_-6_39</strain>
    </source>
</reference>
<evidence type="ECO:0000256" key="2">
    <source>
        <dbReference type="ARBA" id="ARBA00022679"/>
    </source>
</evidence>
<dbReference type="SUPFAM" id="SSF82171">
    <property type="entry name" value="DPP6 N-terminal domain-like"/>
    <property type="match status" value="1"/>
</dbReference>
<dbReference type="FunFam" id="3.30.200.20:FF:000035">
    <property type="entry name" value="Serine/threonine protein kinase Stk1"/>
    <property type="match status" value="1"/>
</dbReference>
<dbReference type="SMART" id="SM00220">
    <property type="entry name" value="S_TKc"/>
    <property type="match status" value="1"/>
</dbReference>
<evidence type="ECO:0000313" key="9">
    <source>
        <dbReference type="EMBL" id="AMY09484.1"/>
    </source>
</evidence>
<keyword evidence="3" id="KW-0547">Nucleotide-binding</keyword>
<dbReference type="AlphaFoldDB" id="A0A143PNW6"/>
<dbReference type="GO" id="GO:0005524">
    <property type="term" value="F:ATP binding"/>
    <property type="evidence" value="ECO:0007669"/>
    <property type="project" value="UniProtKB-KW"/>
</dbReference>
<sequence>MTPERWDAVERLYHAALECGLDQRDRFLASACEGDEALRAEVESLLAHGLAASDFLASPPADELRAAIASRLDHRVSAPGQYVGQTFGPYTIVTWLASGGMGDVYRAVDTRLNRTVAVKVLPQQPWCDPERQLRFRREAEIVSNLNHPHICTVHDIGVHDGVDYIVMEYIEGETMQQCLARGSLPLARALEYSVQIVDALDKAHRRGVVHRDLKPGNVMITAAGIKLLDFGIATRMTAPTARLGDAPDPTSHGAIAQEPAMATPRYASPEQLEGKGVDARTDIFSFGATAYEMVTGRAAFEGETRSVVIRSVLQEEPSPIRELAPAVPNAVARTLARCLAKAPDERWQTASDLLFELRSLAADNSLDGGVAMRAAPKSPWRERAWWLAAVAAAVLLPLMFTASRLGSDRATPNAPDLRFDVWPEADTAFAASFDVPFALAPDGRSLAYVAVGADGVRRLWLRRFDGASERAQQIAGAEDANTPFWSPDGAWVGFFSRQRLLKVRVSNARVQIVATHAASMAGATWGADGVILFPTGPGGLSRVSADGGPMSAATTGDGSHFWPQFIGDGRRFLYAAARTNGIRLGSVSGEPSRLLMKVPLRISSLGYTHGYIFFGQDASLFARAFDERTLEVSGEPIELLTGIPITQLGRMPFSISAAGPLAFWRYAGGTPATLQWLIEDGRTEPAIEGPARYVGFDLAPDGRRLAFSRRNVDGGADVWVRDLRTSAETRLTFHGFAFAPRWSPDGRRLAFTAT</sequence>
<dbReference type="CDD" id="cd14014">
    <property type="entry name" value="STKc_PknB_like"/>
    <property type="match status" value="1"/>
</dbReference>
<evidence type="ECO:0000256" key="3">
    <source>
        <dbReference type="ARBA" id="ARBA00022741"/>
    </source>
</evidence>
<evidence type="ECO:0000256" key="7">
    <source>
        <dbReference type="ARBA" id="ARBA00048679"/>
    </source>
</evidence>
<dbReference type="Gene3D" id="3.30.200.20">
    <property type="entry name" value="Phosphorylase Kinase, domain 1"/>
    <property type="match status" value="1"/>
</dbReference>
<dbReference type="EMBL" id="CP015136">
    <property type="protein sequence ID" value="AMY09484.1"/>
    <property type="molecule type" value="Genomic_DNA"/>
</dbReference>
<gene>
    <name evidence="9" type="primary">prkC_29</name>
    <name evidence="9" type="ORF">LuPra_02701</name>
</gene>
<dbReference type="InterPro" id="IPR008271">
    <property type="entry name" value="Ser/Thr_kinase_AS"/>
</dbReference>
<dbReference type="InterPro" id="IPR011009">
    <property type="entry name" value="Kinase-like_dom_sf"/>
</dbReference>
<dbReference type="InterPro" id="IPR011659">
    <property type="entry name" value="WD40"/>
</dbReference>
<reference evidence="10" key="2">
    <citation type="submission" date="2016-04" db="EMBL/GenBank/DDBJ databases">
        <title>First Complete Genome Sequence of a Subdivision 6 Acidobacterium.</title>
        <authorList>
            <person name="Huang S."/>
            <person name="Vieira S."/>
            <person name="Bunk B."/>
            <person name="Riedel T."/>
            <person name="Sproeer C."/>
            <person name="Overmann J."/>
        </authorList>
    </citation>
    <scope>NUCLEOTIDE SEQUENCE [LARGE SCALE GENOMIC DNA]</scope>
    <source>
        <strain evidence="10">DSM 100886 HEG_-6_39</strain>
    </source>
</reference>
<dbReference type="STRING" id="1855912.LuPra_02701"/>
<keyword evidence="1" id="KW-0723">Serine/threonine-protein kinase</keyword>
<dbReference type="Pfam" id="PF00069">
    <property type="entry name" value="Pkinase"/>
    <property type="match status" value="1"/>
</dbReference>
<organism evidence="9 10">
    <name type="scientific">Luteitalea pratensis</name>
    <dbReference type="NCBI Taxonomy" id="1855912"/>
    <lineage>
        <taxon>Bacteria</taxon>
        <taxon>Pseudomonadati</taxon>
        <taxon>Acidobacteriota</taxon>
        <taxon>Vicinamibacteria</taxon>
        <taxon>Vicinamibacterales</taxon>
        <taxon>Vicinamibacteraceae</taxon>
        <taxon>Luteitalea</taxon>
    </lineage>
</organism>
<dbReference type="RefSeq" id="WP_162271382.1">
    <property type="nucleotide sequence ID" value="NZ_CP015136.1"/>
</dbReference>
<evidence type="ECO:0000259" key="8">
    <source>
        <dbReference type="PROSITE" id="PS50011"/>
    </source>
</evidence>
<dbReference type="Gene3D" id="2.120.10.30">
    <property type="entry name" value="TolB, C-terminal domain"/>
    <property type="match status" value="2"/>
</dbReference>
<dbReference type="PANTHER" id="PTHR43289:SF6">
    <property type="entry name" value="SERINE_THREONINE-PROTEIN KINASE NEKL-3"/>
    <property type="match status" value="1"/>
</dbReference>
<dbReference type="Pfam" id="PF07676">
    <property type="entry name" value="PD40"/>
    <property type="match status" value="2"/>
</dbReference>
<proteinExistence type="predicted"/>
<dbReference type="SUPFAM" id="SSF56112">
    <property type="entry name" value="Protein kinase-like (PK-like)"/>
    <property type="match status" value="1"/>
</dbReference>
<dbReference type="Proteomes" id="UP000076079">
    <property type="component" value="Chromosome"/>
</dbReference>